<protein>
    <recommendedName>
        <fullName evidence="4 17">Cytochrome f</fullName>
    </recommendedName>
</protein>
<feature type="transmembrane region" description="Helical" evidence="17">
    <location>
        <begin position="290"/>
        <end position="309"/>
    </location>
</feature>
<dbReference type="GO" id="GO:0005506">
    <property type="term" value="F:iron ion binding"/>
    <property type="evidence" value="ECO:0007669"/>
    <property type="project" value="InterPro"/>
</dbReference>
<organism evidence="20 21">
    <name type="scientific">Prochlorococcus marinus str. GP2</name>
    <dbReference type="NCBI Taxonomy" id="59925"/>
    <lineage>
        <taxon>Bacteria</taxon>
        <taxon>Bacillati</taxon>
        <taxon>Cyanobacteriota</taxon>
        <taxon>Cyanophyceae</taxon>
        <taxon>Synechococcales</taxon>
        <taxon>Prochlorococcaceae</taxon>
        <taxon>Prochlorococcus</taxon>
    </lineage>
</organism>
<feature type="binding site" description="covalent" evidence="17 18">
    <location>
        <position position="64"/>
    </location>
    <ligand>
        <name>heme</name>
        <dbReference type="ChEBI" id="CHEBI:30413"/>
    </ligand>
</feature>
<keyword evidence="5 17" id="KW-0813">Transport</keyword>
<comment type="subunit">
    <text evidence="16 17">The 4 large subunits of the cytochrome b6-f complex are cytochrome b6, subunit IV (17 kDa polypeptide, PetD), cytochrome f and the Rieske protein, while the 4 small subunits are PetG, PetL, PetM and PetN. The complex functions as a dimer.</text>
</comment>
<dbReference type="PRINTS" id="PR00610">
    <property type="entry name" value="CYTOCHROMEF"/>
</dbReference>
<dbReference type="eggNOG" id="COG3258">
    <property type="taxonomic scope" value="Bacteria"/>
</dbReference>
<proteinExistence type="inferred from homology"/>
<dbReference type="Pfam" id="PF01333">
    <property type="entry name" value="Apocytochr_F_C"/>
    <property type="match status" value="1"/>
</dbReference>
<dbReference type="Gene3D" id="2.40.50.100">
    <property type="match status" value="1"/>
</dbReference>
<comment type="cofactor">
    <cofactor evidence="17 18">
        <name>heme</name>
        <dbReference type="ChEBI" id="CHEBI:30413"/>
    </cofactor>
    <text evidence="17 18">Binds 1 heme group covalently.</text>
</comment>
<evidence type="ECO:0000256" key="9">
    <source>
        <dbReference type="ARBA" id="ARBA00022723"/>
    </source>
</evidence>
<dbReference type="GO" id="GO:0031676">
    <property type="term" value="C:plasma membrane-derived thylakoid membrane"/>
    <property type="evidence" value="ECO:0007669"/>
    <property type="project" value="UniProtKB-SubCell"/>
</dbReference>
<dbReference type="EMBL" id="JNAH01000003">
    <property type="protein sequence ID" value="KGF88700.1"/>
    <property type="molecule type" value="Genomic_DNA"/>
</dbReference>
<dbReference type="Pfam" id="PF16639">
    <property type="entry name" value="Apocytochr_F_N"/>
    <property type="match status" value="1"/>
</dbReference>
<dbReference type="Gene3D" id="1.20.5.700">
    <property type="entry name" value="Single helix bin"/>
    <property type="match status" value="1"/>
</dbReference>
<dbReference type="AlphaFoldDB" id="A0A0A1ZH01"/>
<dbReference type="PANTHER" id="PTHR33288:SF10">
    <property type="entry name" value="CYTOCHROME F"/>
    <property type="match status" value="1"/>
</dbReference>
<evidence type="ECO:0000256" key="1">
    <source>
        <dbReference type="ARBA" id="ARBA00003068"/>
    </source>
</evidence>
<keyword evidence="7 17" id="KW-0349">Heme</keyword>
<dbReference type="SUPFAM" id="SSF51246">
    <property type="entry name" value="Rudiment single hybrid motif"/>
    <property type="match status" value="1"/>
</dbReference>
<dbReference type="Gene3D" id="2.60.40.830">
    <property type="entry name" value="Cytochrome f large domain"/>
    <property type="match status" value="1"/>
</dbReference>
<comment type="subcellular location">
    <subcellularLocation>
        <location evidence="2 17">Cellular thylakoid membrane</location>
        <topology evidence="2 17">Single-pass membrane protein</topology>
    </subcellularLocation>
</comment>
<keyword evidence="8 17" id="KW-0812">Transmembrane</keyword>
<reference evidence="21" key="1">
    <citation type="journal article" date="2014" name="Sci. Data">
        <title>Genomes of diverse isolates of the marine cyanobacterium Prochlorococcus.</title>
        <authorList>
            <person name="Biller S."/>
            <person name="Berube P."/>
            <person name="Thompson J."/>
            <person name="Kelly L."/>
            <person name="Roggensack S."/>
            <person name="Awad L."/>
            <person name="Roache-Johnson K."/>
            <person name="Ding H."/>
            <person name="Giovannoni S.J."/>
            <person name="Moore L.R."/>
            <person name="Chisholm S.W."/>
        </authorList>
    </citation>
    <scope>NUCLEOTIDE SEQUENCE [LARGE SCALE GENOMIC DNA]</scope>
    <source>
        <strain evidence="21">GP2</strain>
    </source>
</reference>
<evidence type="ECO:0000256" key="10">
    <source>
        <dbReference type="ARBA" id="ARBA00022729"/>
    </source>
</evidence>
<evidence type="ECO:0000256" key="17">
    <source>
        <dbReference type="HAMAP-Rule" id="MF_00610"/>
    </source>
</evidence>
<keyword evidence="15 17" id="KW-0472">Membrane</keyword>
<keyword evidence="9 17" id="KW-0479">Metal-binding</keyword>
<evidence type="ECO:0000256" key="16">
    <source>
        <dbReference type="ARBA" id="ARBA00025834"/>
    </source>
</evidence>
<evidence type="ECO:0000256" key="11">
    <source>
        <dbReference type="ARBA" id="ARBA00022982"/>
    </source>
</evidence>
<dbReference type="SUPFAM" id="SSF49441">
    <property type="entry name" value="Cytochrome f, large domain"/>
    <property type="match status" value="1"/>
</dbReference>
<evidence type="ECO:0000256" key="3">
    <source>
        <dbReference type="ARBA" id="ARBA00008923"/>
    </source>
</evidence>
<dbReference type="PANTHER" id="PTHR33288">
    <property type="match status" value="1"/>
</dbReference>
<dbReference type="Proteomes" id="UP000030598">
    <property type="component" value="Unassembled WGS sequence"/>
</dbReference>
<feature type="binding site" description="covalent" evidence="17 18">
    <location>
        <position position="61"/>
    </location>
    <ligand>
        <name>heme</name>
        <dbReference type="ChEBI" id="CHEBI:30413"/>
    </ligand>
</feature>
<keyword evidence="13 17" id="KW-0408">Iron</keyword>
<evidence type="ECO:0000313" key="21">
    <source>
        <dbReference type="Proteomes" id="UP000030598"/>
    </source>
</evidence>
<evidence type="ECO:0000256" key="18">
    <source>
        <dbReference type="PIRSR" id="PIRSR602325-50"/>
    </source>
</evidence>
<evidence type="ECO:0000256" key="2">
    <source>
        <dbReference type="ARBA" id="ARBA00004376"/>
    </source>
</evidence>
<dbReference type="GO" id="GO:0009055">
    <property type="term" value="F:electron transfer activity"/>
    <property type="evidence" value="ECO:0007669"/>
    <property type="project" value="UniProtKB-UniRule"/>
</dbReference>
<evidence type="ECO:0000256" key="6">
    <source>
        <dbReference type="ARBA" id="ARBA00022531"/>
    </source>
</evidence>
<dbReference type="InterPro" id="IPR024094">
    <property type="entry name" value="Cyt_f_lg_dom"/>
</dbReference>
<accession>A0A0A1ZH01</accession>
<dbReference type="InterPro" id="IPR024058">
    <property type="entry name" value="Cyt-f_TM"/>
</dbReference>
<sequence>MVGIKKMKGLKNQIMKKTSLFICTLLFISSIVFYPKVSFAYPFWAQQNYESPREATGKIVCANCHLAQMPTIAEVPQSVGADSVFKAVVKIPYKNDLKEIGADGSEVPLQVGAVVMLPDGFKLAPQERWTEEIKEETEGVYFTNYSEEKDNIIIVGPLPGDTNKEIVFPVLSPDPSTNKEYHYGKYSLHIGGNRGRGQVYPTGEKSNNVVFTSSTAGTINSIETIEDGSYQVNIENDNGEITTEAVPVGPQLIVKAQDKINVGDPLTNDPNVGGFGQLDAEVVLQSPYRVIGLIAFFIGVGLTQILLVLKKKQVEKVQAAEGI</sequence>
<feature type="domain" description="Cytochrome f large" evidence="19">
    <location>
        <begin position="41"/>
        <end position="195"/>
    </location>
</feature>
<dbReference type="STRING" id="59925.EU91_0635"/>
<comment type="similarity">
    <text evidence="3 17">Belongs to the cytochrome f family.</text>
</comment>
<feature type="binding site" description="axial binding residue" evidence="17 18">
    <location>
        <position position="41"/>
    </location>
    <ligand>
        <name>heme</name>
        <dbReference type="ChEBI" id="CHEBI:30413"/>
    </ligand>
    <ligandPart>
        <name>Fe</name>
        <dbReference type="ChEBI" id="CHEBI:18248"/>
    </ligandPart>
</feature>
<evidence type="ECO:0000256" key="14">
    <source>
        <dbReference type="ARBA" id="ARBA00023078"/>
    </source>
</evidence>
<keyword evidence="10 17" id="KW-0732">Signal</keyword>
<keyword evidence="6 17" id="KW-0602">Photosynthesis</keyword>
<dbReference type="NCBIfam" id="NF002736">
    <property type="entry name" value="PRK02693.1"/>
    <property type="match status" value="1"/>
</dbReference>
<dbReference type="InterPro" id="IPR036826">
    <property type="entry name" value="Cyt_f_lg_dom_sf"/>
</dbReference>
<evidence type="ECO:0000313" key="20">
    <source>
        <dbReference type="EMBL" id="KGF88700.1"/>
    </source>
</evidence>
<dbReference type="PROSITE" id="PS51010">
    <property type="entry name" value="CYTF"/>
    <property type="match status" value="1"/>
</dbReference>
<keyword evidence="14 17" id="KW-0793">Thylakoid</keyword>
<evidence type="ECO:0000256" key="4">
    <source>
        <dbReference type="ARBA" id="ARBA00013528"/>
    </source>
</evidence>
<dbReference type="SUPFAM" id="SSF103431">
    <property type="entry name" value="Cytochrome f subunit of the cytochrome b6f complex, transmembrane anchor"/>
    <property type="match status" value="1"/>
</dbReference>
<dbReference type="FunFam" id="2.60.40.830:FF:000001">
    <property type="entry name" value="Cytochrome f"/>
    <property type="match status" value="1"/>
</dbReference>
<evidence type="ECO:0000256" key="15">
    <source>
        <dbReference type="ARBA" id="ARBA00023136"/>
    </source>
</evidence>
<feature type="binding site" description="axial binding residue" evidence="17 18">
    <location>
        <position position="65"/>
    </location>
    <ligand>
        <name>heme</name>
        <dbReference type="ChEBI" id="CHEBI:30413"/>
    </ligand>
    <ligandPart>
        <name>Fe</name>
        <dbReference type="ChEBI" id="CHEBI:18248"/>
    </ligandPart>
</feature>
<evidence type="ECO:0000256" key="7">
    <source>
        <dbReference type="ARBA" id="ARBA00022617"/>
    </source>
</evidence>
<evidence type="ECO:0000256" key="8">
    <source>
        <dbReference type="ARBA" id="ARBA00022692"/>
    </source>
</evidence>
<dbReference type="InterPro" id="IPR011054">
    <property type="entry name" value="Rudment_hybrid_motif"/>
</dbReference>
<keyword evidence="11 17" id="KW-0249">Electron transport</keyword>
<evidence type="ECO:0000256" key="12">
    <source>
        <dbReference type="ARBA" id="ARBA00022989"/>
    </source>
</evidence>
<name>A0A0A1ZH01_PROMR</name>
<comment type="caution">
    <text evidence="20">The sequence shown here is derived from an EMBL/GenBank/DDBJ whole genome shotgun (WGS) entry which is preliminary data.</text>
</comment>
<dbReference type="InterPro" id="IPR002325">
    <property type="entry name" value="Cyt_f"/>
</dbReference>
<dbReference type="GO" id="GO:0020037">
    <property type="term" value="F:heme binding"/>
    <property type="evidence" value="ECO:0007669"/>
    <property type="project" value="InterPro"/>
</dbReference>
<evidence type="ECO:0000256" key="13">
    <source>
        <dbReference type="ARBA" id="ARBA00023004"/>
    </source>
</evidence>
<evidence type="ECO:0000256" key="5">
    <source>
        <dbReference type="ARBA" id="ARBA00022448"/>
    </source>
</evidence>
<comment type="function">
    <text evidence="1 17">Component of the cytochrome b6-f complex, which mediates electron transfer between photosystem II (PSII) and photosystem I (PSI), cyclic electron flow around PSI, and state transitions.</text>
</comment>
<keyword evidence="12 17" id="KW-1133">Transmembrane helix</keyword>
<dbReference type="HAMAP" id="MF_00610">
    <property type="entry name" value="Cytb6_f_cytF"/>
    <property type="match status" value="1"/>
</dbReference>
<gene>
    <name evidence="17" type="primary">petA</name>
    <name evidence="20" type="ORF">EU91_0635</name>
</gene>
<evidence type="ECO:0000259" key="19">
    <source>
        <dbReference type="Pfam" id="PF16639"/>
    </source>
</evidence>
<dbReference type="GO" id="GO:0015979">
    <property type="term" value="P:photosynthesis"/>
    <property type="evidence" value="ECO:0007669"/>
    <property type="project" value="UniProtKB-UniRule"/>
</dbReference>